<organism evidence="2 3">
    <name type="scientific">Araneus ventricosus</name>
    <name type="common">Orbweaver spider</name>
    <name type="synonym">Epeira ventricosa</name>
    <dbReference type="NCBI Taxonomy" id="182803"/>
    <lineage>
        <taxon>Eukaryota</taxon>
        <taxon>Metazoa</taxon>
        <taxon>Ecdysozoa</taxon>
        <taxon>Arthropoda</taxon>
        <taxon>Chelicerata</taxon>
        <taxon>Arachnida</taxon>
        <taxon>Araneae</taxon>
        <taxon>Araneomorphae</taxon>
        <taxon>Entelegynae</taxon>
        <taxon>Araneoidea</taxon>
        <taxon>Araneidae</taxon>
        <taxon>Araneus</taxon>
    </lineage>
</organism>
<evidence type="ECO:0000256" key="1">
    <source>
        <dbReference type="SAM" id="MobiDB-lite"/>
    </source>
</evidence>
<proteinExistence type="predicted"/>
<comment type="caution">
    <text evidence="2">The sequence shown here is derived from an EMBL/GenBank/DDBJ whole genome shotgun (WGS) entry which is preliminary data.</text>
</comment>
<protein>
    <submittedName>
        <fullName evidence="2">Uncharacterized protein</fullName>
    </submittedName>
</protein>
<gene>
    <name evidence="2" type="ORF">AVEN_69742_1</name>
</gene>
<dbReference type="EMBL" id="BGPR01000258">
    <property type="protein sequence ID" value="GBM08512.1"/>
    <property type="molecule type" value="Genomic_DNA"/>
</dbReference>
<dbReference type="Proteomes" id="UP000499080">
    <property type="component" value="Unassembled WGS sequence"/>
</dbReference>
<evidence type="ECO:0000313" key="2">
    <source>
        <dbReference type="EMBL" id="GBM08512.1"/>
    </source>
</evidence>
<sequence>MRFRVKPPRLLASSSRGLKFGREDSLSLGERRFLQVMGLLFDILLVWVSRLHSEIESLHHNPLPASPHPGQEEASRFDSNPRQPPFPVMEHFDRFPVGS</sequence>
<accession>A0A4Y2CVK8</accession>
<name>A0A4Y2CVK8_ARAVE</name>
<feature type="region of interest" description="Disordered" evidence="1">
    <location>
        <begin position="59"/>
        <end position="99"/>
    </location>
</feature>
<keyword evidence="3" id="KW-1185">Reference proteome</keyword>
<reference evidence="2 3" key="1">
    <citation type="journal article" date="2019" name="Sci. Rep.">
        <title>Orb-weaving spider Araneus ventricosus genome elucidates the spidroin gene catalogue.</title>
        <authorList>
            <person name="Kono N."/>
            <person name="Nakamura H."/>
            <person name="Ohtoshi R."/>
            <person name="Moran D.A.P."/>
            <person name="Shinohara A."/>
            <person name="Yoshida Y."/>
            <person name="Fujiwara M."/>
            <person name="Mori M."/>
            <person name="Tomita M."/>
            <person name="Arakawa K."/>
        </authorList>
    </citation>
    <scope>NUCLEOTIDE SEQUENCE [LARGE SCALE GENOMIC DNA]</scope>
</reference>
<dbReference type="AlphaFoldDB" id="A0A4Y2CVK8"/>
<feature type="compositionally biased region" description="Basic and acidic residues" evidence="1">
    <location>
        <begin position="90"/>
        <end position="99"/>
    </location>
</feature>
<evidence type="ECO:0000313" key="3">
    <source>
        <dbReference type="Proteomes" id="UP000499080"/>
    </source>
</evidence>